<dbReference type="InterPro" id="IPR013815">
    <property type="entry name" value="ATP_grasp_subdomain_1"/>
</dbReference>
<keyword evidence="1 5" id="KW-0436">Ligase</keyword>
<sequence length="391" mass="42537">MSTTSGFAPLSMSFSPFLPPSTIGILGGGQLGRMLALEARRSGYRVAVFTDEPPGCPAGQFADVEINAAYDDTAALERFLAQVDVVTAEFENIPDACLQAVEAVKPLRPGRKAIYTTQHREREKLFLRENGIACAGFRIVETLEQLETAVAELGRPCVIKTAAFGYDGKGQAKVNTDTDLATAWQPFEGHHAVVEQWIPFVCEVSVVGARSVDGRMAVHGVVENQHAHHILDVSLAPARVSPEIAEQALELWEAVATGLEYVGTMAVELFVTAEGRVLVNEVAPRPHNSGHYTIDACVTNQFQQQMRAICGLSLGDPTQHTPAVMVNLLGDVWPSEHVHPDWSPILGHPRAKLHLYGKASARAKRKMGHYTVLGDSLDEALDSVTQLRTRY</sequence>
<feature type="domain" description="ATP-grasp" evidence="7">
    <location>
        <begin position="124"/>
        <end position="310"/>
    </location>
</feature>
<dbReference type="Pfam" id="PF02222">
    <property type="entry name" value="ATP-grasp"/>
    <property type="match status" value="1"/>
</dbReference>
<keyword evidence="2 5" id="KW-0547">Nucleotide-binding</keyword>
<keyword evidence="3 5" id="KW-0658">Purine biosynthesis</keyword>
<dbReference type="InterPro" id="IPR040686">
    <property type="entry name" value="PurK_C"/>
</dbReference>
<dbReference type="GO" id="GO:0005829">
    <property type="term" value="C:cytosol"/>
    <property type="evidence" value="ECO:0007669"/>
    <property type="project" value="TreeGrafter"/>
</dbReference>
<dbReference type="GO" id="GO:0004638">
    <property type="term" value="F:phosphoribosylaminoimidazole carboxylase activity"/>
    <property type="evidence" value="ECO:0007669"/>
    <property type="project" value="InterPro"/>
</dbReference>
<dbReference type="GO" id="GO:0046872">
    <property type="term" value="F:metal ion binding"/>
    <property type="evidence" value="ECO:0007669"/>
    <property type="project" value="InterPro"/>
</dbReference>
<dbReference type="InterPro" id="IPR003135">
    <property type="entry name" value="ATP-grasp_carboxylate-amine"/>
</dbReference>
<evidence type="ECO:0000313" key="9">
    <source>
        <dbReference type="Proteomes" id="UP000295662"/>
    </source>
</evidence>
<dbReference type="GO" id="GO:0005524">
    <property type="term" value="F:ATP binding"/>
    <property type="evidence" value="ECO:0007669"/>
    <property type="project" value="UniProtKB-UniRule"/>
</dbReference>
<dbReference type="Gene3D" id="3.30.1490.20">
    <property type="entry name" value="ATP-grasp fold, A domain"/>
    <property type="match status" value="1"/>
</dbReference>
<evidence type="ECO:0000259" key="7">
    <source>
        <dbReference type="PROSITE" id="PS50975"/>
    </source>
</evidence>
<dbReference type="UniPathway" id="UPA00074">
    <property type="reaction ID" value="UER00942"/>
</dbReference>
<feature type="binding site" evidence="5">
    <location>
        <position position="226"/>
    </location>
    <ligand>
        <name>ATP</name>
        <dbReference type="ChEBI" id="CHEBI:30616"/>
    </ligand>
</feature>
<feature type="binding site" evidence="5">
    <location>
        <position position="203"/>
    </location>
    <ligand>
        <name>ATP</name>
        <dbReference type="ChEBI" id="CHEBI:30616"/>
    </ligand>
</feature>
<dbReference type="InterPro" id="IPR016185">
    <property type="entry name" value="PreATP-grasp_dom_sf"/>
</dbReference>
<evidence type="ECO:0000256" key="2">
    <source>
        <dbReference type="ARBA" id="ARBA00022741"/>
    </source>
</evidence>
<dbReference type="SUPFAM" id="SSF52440">
    <property type="entry name" value="PreATP-grasp domain"/>
    <property type="match status" value="1"/>
</dbReference>
<comment type="function">
    <text evidence="5">Catalyzes the ATP-dependent conversion of 5-aminoimidazole ribonucleotide (AIR) and HCO(3)(-) to N5-carboxyaminoimidazole ribonucleotide (N5-CAIR).</text>
</comment>
<comment type="pathway">
    <text evidence="5 6">Purine metabolism; IMP biosynthesis via de novo pathway; 5-amino-1-(5-phospho-D-ribosyl)imidazole-4-carboxylate from 5-amino-1-(5-phospho-D-ribosyl)imidazole (N5-CAIR route): step 1/2.</text>
</comment>
<dbReference type="NCBIfam" id="TIGR01161">
    <property type="entry name" value="purK"/>
    <property type="match status" value="1"/>
</dbReference>
<feature type="binding site" evidence="5">
    <location>
        <begin position="280"/>
        <end position="281"/>
    </location>
    <ligand>
        <name>ATP</name>
        <dbReference type="ChEBI" id="CHEBI:30616"/>
    </ligand>
</feature>
<evidence type="ECO:0000313" key="8">
    <source>
        <dbReference type="EMBL" id="TDU72981.1"/>
    </source>
</evidence>
<dbReference type="InterPro" id="IPR005875">
    <property type="entry name" value="PurK"/>
</dbReference>
<dbReference type="SUPFAM" id="SSF56059">
    <property type="entry name" value="Glutathione synthetase ATP-binding domain-like"/>
    <property type="match status" value="1"/>
</dbReference>
<evidence type="ECO:0000256" key="5">
    <source>
        <dbReference type="HAMAP-Rule" id="MF_01928"/>
    </source>
</evidence>
<dbReference type="AlphaFoldDB" id="A0A4R7S3S2"/>
<dbReference type="NCBIfam" id="NF004677">
    <property type="entry name" value="PRK06019.1-3"/>
    <property type="match status" value="1"/>
</dbReference>
<comment type="catalytic activity">
    <reaction evidence="5 6">
        <text>5-amino-1-(5-phospho-beta-D-ribosyl)imidazole + hydrogencarbonate + ATP = 5-carboxyamino-1-(5-phospho-D-ribosyl)imidazole + ADP + phosphate + 2 H(+)</text>
        <dbReference type="Rhea" id="RHEA:19317"/>
        <dbReference type="ChEBI" id="CHEBI:15378"/>
        <dbReference type="ChEBI" id="CHEBI:17544"/>
        <dbReference type="ChEBI" id="CHEBI:30616"/>
        <dbReference type="ChEBI" id="CHEBI:43474"/>
        <dbReference type="ChEBI" id="CHEBI:58730"/>
        <dbReference type="ChEBI" id="CHEBI:137981"/>
        <dbReference type="ChEBI" id="CHEBI:456216"/>
        <dbReference type="EC" id="6.3.4.18"/>
    </reaction>
</comment>
<dbReference type="EMBL" id="SOCA01000002">
    <property type="protein sequence ID" value="TDU72981.1"/>
    <property type="molecule type" value="Genomic_DNA"/>
</dbReference>
<feature type="binding site" evidence="5">
    <location>
        <position position="120"/>
    </location>
    <ligand>
        <name>ATP</name>
        <dbReference type="ChEBI" id="CHEBI:30616"/>
    </ligand>
</feature>
<dbReference type="Gene3D" id="3.30.470.20">
    <property type="entry name" value="ATP-grasp fold, B domain"/>
    <property type="match status" value="1"/>
</dbReference>
<dbReference type="EC" id="6.3.4.18" evidence="5 6"/>
<evidence type="ECO:0000256" key="1">
    <source>
        <dbReference type="ARBA" id="ARBA00022598"/>
    </source>
</evidence>
<evidence type="ECO:0000256" key="6">
    <source>
        <dbReference type="RuleBase" id="RU361200"/>
    </source>
</evidence>
<dbReference type="Proteomes" id="UP000295662">
    <property type="component" value="Unassembled WGS sequence"/>
</dbReference>
<dbReference type="NCBIfam" id="NF004679">
    <property type="entry name" value="PRK06019.1-5"/>
    <property type="match status" value="1"/>
</dbReference>
<feature type="binding site" evidence="5">
    <location>
        <begin position="165"/>
        <end position="171"/>
    </location>
    <ligand>
        <name>ATP</name>
        <dbReference type="ChEBI" id="CHEBI:30616"/>
    </ligand>
</feature>
<keyword evidence="9" id="KW-1185">Reference proteome</keyword>
<accession>A0A4R7S3S2</accession>
<dbReference type="PROSITE" id="PS50975">
    <property type="entry name" value="ATP_GRASP"/>
    <property type="match status" value="1"/>
</dbReference>
<dbReference type="FunFam" id="3.30.1490.20:FF:000015">
    <property type="entry name" value="N5-carboxyaminoimidazole ribonucleotide synthase"/>
    <property type="match status" value="1"/>
</dbReference>
<dbReference type="GO" id="GO:0006189">
    <property type="term" value="P:'de novo' IMP biosynthetic process"/>
    <property type="evidence" value="ECO:0007669"/>
    <property type="project" value="UniProtKB-UniRule"/>
</dbReference>
<dbReference type="InterPro" id="IPR011761">
    <property type="entry name" value="ATP-grasp"/>
</dbReference>
<comment type="similarity">
    <text evidence="5 6">Belongs to the PurK/PurT family.</text>
</comment>
<dbReference type="InterPro" id="IPR054350">
    <property type="entry name" value="PurT/PurK_preATP-grasp"/>
</dbReference>
<dbReference type="Pfam" id="PF17769">
    <property type="entry name" value="PurK_C"/>
    <property type="match status" value="1"/>
</dbReference>
<proteinExistence type="inferred from homology"/>
<dbReference type="PANTHER" id="PTHR11609">
    <property type="entry name" value="PURINE BIOSYNTHESIS PROTEIN 6/7, PUR6/7"/>
    <property type="match status" value="1"/>
</dbReference>
<dbReference type="HAMAP" id="MF_01928">
    <property type="entry name" value="PurK"/>
    <property type="match status" value="1"/>
</dbReference>
<feature type="binding site" evidence="5">
    <location>
        <position position="160"/>
    </location>
    <ligand>
        <name>ATP</name>
        <dbReference type="ChEBI" id="CHEBI:30616"/>
    </ligand>
</feature>
<dbReference type="NCBIfam" id="NF004676">
    <property type="entry name" value="PRK06019.1-2"/>
    <property type="match status" value="1"/>
</dbReference>
<evidence type="ECO:0000256" key="3">
    <source>
        <dbReference type="ARBA" id="ARBA00022755"/>
    </source>
</evidence>
<dbReference type="SUPFAM" id="SSF51246">
    <property type="entry name" value="Rudiment single hybrid motif"/>
    <property type="match status" value="1"/>
</dbReference>
<dbReference type="GO" id="GO:0034028">
    <property type="term" value="F:5-(carboxyamino)imidazole ribonucleotide synthase activity"/>
    <property type="evidence" value="ECO:0007669"/>
    <property type="project" value="UniProtKB-UniRule"/>
</dbReference>
<gene>
    <name evidence="5 6" type="primary">purK</name>
    <name evidence="8" type="ORF">EI77_01447</name>
</gene>
<comment type="caution">
    <text evidence="8">The sequence shown here is derived from an EMBL/GenBank/DDBJ whole genome shotgun (WGS) entry which is preliminary data.</text>
</comment>
<reference evidence="8 9" key="1">
    <citation type="submission" date="2019-03" db="EMBL/GenBank/DDBJ databases">
        <title>Genomic Encyclopedia of Archaeal and Bacterial Type Strains, Phase II (KMG-II): from individual species to whole genera.</title>
        <authorList>
            <person name="Goeker M."/>
        </authorList>
    </citation>
    <scope>NUCLEOTIDE SEQUENCE [LARGE SCALE GENOMIC DNA]</scope>
    <source>
        <strain evidence="8 9">ATCC 25309</strain>
    </source>
</reference>
<name>A0A4R7S3S2_9BACT</name>
<organism evidence="8 9">
    <name type="scientific">Prosthecobacter fusiformis</name>
    <dbReference type="NCBI Taxonomy" id="48464"/>
    <lineage>
        <taxon>Bacteria</taxon>
        <taxon>Pseudomonadati</taxon>
        <taxon>Verrucomicrobiota</taxon>
        <taxon>Verrucomicrobiia</taxon>
        <taxon>Verrucomicrobiales</taxon>
        <taxon>Verrucomicrobiaceae</taxon>
        <taxon>Prosthecobacter</taxon>
    </lineage>
</organism>
<feature type="binding site" evidence="5">
    <location>
        <begin position="195"/>
        <end position="198"/>
    </location>
    <ligand>
        <name>ATP</name>
        <dbReference type="ChEBI" id="CHEBI:30616"/>
    </ligand>
</feature>
<keyword evidence="4 5" id="KW-0067">ATP-binding</keyword>
<protein>
    <recommendedName>
        <fullName evidence="5 6">N5-carboxyaminoimidazole ribonucleotide synthase</fullName>
        <shortName evidence="5 6">N5-CAIR synthase</shortName>
        <ecNumber evidence="5 6">6.3.4.18</ecNumber>
    </recommendedName>
    <alternativeName>
        <fullName evidence="5 6">5-(carboxyamino)imidazole ribonucleotide synthetase</fullName>
    </alternativeName>
</protein>
<evidence type="ECO:0000256" key="4">
    <source>
        <dbReference type="ARBA" id="ARBA00022840"/>
    </source>
</evidence>
<comment type="function">
    <text evidence="6">Catalyzes the ATP-dependent conversion of 5-aminoimidazole ribonucleotide (AIR) and HCO(3)- to N5-carboxyaminoimidazole ribonucleotide (N5-CAIR).</text>
</comment>
<dbReference type="FunFam" id="3.30.470.20:FF:000029">
    <property type="entry name" value="N5-carboxyaminoimidazole ribonucleotide synthase"/>
    <property type="match status" value="1"/>
</dbReference>
<dbReference type="InterPro" id="IPR011054">
    <property type="entry name" value="Rudment_hybrid_motif"/>
</dbReference>
<dbReference type="Pfam" id="PF22660">
    <property type="entry name" value="RS_preATP-grasp-like"/>
    <property type="match status" value="1"/>
</dbReference>
<dbReference type="PANTHER" id="PTHR11609:SF5">
    <property type="entry name" value="PHOSPHORIBOSYLAMINOIMIDAZOLE CARBOXYLASE"/>
    <property type="match status" value="1"/>
</dbReference>
<dbReference type="Gene3D" id="3.40.50.20">
    <property type="match status" value="1"/>
</dbReference>
<dbReference type="NCBIfam" id="NF004675">
    <property type="entry name" value="PRK06019.1-1"/>
    <property type="match status" value="1"/>
</dbReference>
<comment type="subunit">
    <text evidence="5 6">Homodimer.</text>
</comment>